<dbReference type="InterPro" id="IPR037069">
    <property type="entry name" value="AcylCoA_DH/ox_N_sf"/>
</dbReference>
<dbReference type="GO" id="GO:0050660">
    <property type="term" value="F:flavin adenine dinucleotide binding"/>
    <property type="evidence" value="ECO:0007669"/>
    <property type="project" value="InterPro"/>
</dbReference>
<dbReference type="Proteomes" id="UP000285961">
    <property type="component" value="Unassembled WGS sequence"/>
</dbReference>
<organism evidence="9 10">
    <name type="scientific">Candidatus Abyssobacteria bacterium SURF_17</name>
    <dbReference type="NCBI Taxonomy" id="2093361"/>
    <lineage>
        <taxon>Bacteria</taxon>
        <taxon>Pseudomonadati</taxon>
        <taxon>Candidatus Hydrogenedentota</taxon>
        <taxon>Candidatus Abyssobacteria</taxon>
    </lineage>
</organism>
<dbReference type="Pfam" id="PF02770">
    <property type="entry name" value="Acyl-CoA_dh_M"/>
    <property type="match status" value="1"/>
</dbReference>
<evidence type="ECO:0000259" key="8">
    <source>
        <dbReference type="Pfam" id="PF02771"/>
    </source>
</evidence>
<dbReference type="SUPFAM" id="SSF56645">
    <property type="entry name" value="Acyl-CoA dehydrogenase NM domain-like"/>
    <property type="match status" value="1"/>
</dbReference>
<dbReference type="GO" id="GO:0003995">
    <property type="term" value="F:acyl-CoA dehydrogenase activity"/>
    <property type="evidence" value="ECO:0007669"/>
    <property type="project" value="InterPro"/>
</dbReference>
<proteinExistence type="inferred from homology"/>
<dbReference type="Gene3D" id="1.20.140.10">
    <property type="entry name" value="Butyryl-CoA Dehydrogenase, subunit A, domain 3"/>
    <property type="match status" value="1"/>
</dbReference>
<dbReference type="PROSITE" id="PS00073">
    <property type="entry name" value="ACYL_COA_DH_2"/>
    <property type="match status" value="1"/>
</dbReference>
<comment type="similarity">
    <text evidence="2 5">Belongs to the acyl-CoA dehydrogenase family.</text>
</comment>
<dbReference type="Gene3D" id="2.40.110.10">
    <property type="entry name" value="Butyryl-CoA Dehydrogenase, subunit A, domain 2"/>
    <property type="match status" value="1"/>
</dbReference>
<evidence type="ECO:0000256" key="4">
    <source>
        <dbReference type="ARBA" id="ARBA00022827"/>
    </source>
</evidence>
<dbReference type="InterPro" id="IPR036250">
    <property type="entry name" value="AcylCo_DH-like_C"/>
</dbReference>
<protein>
    <submittedName>
        <fullName evidence="9">Acyl-CoA dehydrogenase</fullName>
    </submittedName>
</protein>
<dbReference type="AlphaFoldDB" id="A0A419F7F3"/>
<dbReference type="InterPro" id="IPR006091">
    <property type="entry name" value="Acyl-CoA_Oxase/DH_mid-dom"/>
</dbReference>
<evidence type="ECO:0000313" key="9">
    <source>
        <dbReference type="EMBL" id="RJP74344.1"/>
    </source>
</evidence>
<keyword evidence="3 5" id="KW-0285">Flavoprotein</keyword>
<sequence length="410" mass="44592">MGYLELDLNLTDEQKAIRDLSRKFAMQTIRPAGIELDRLADPADVIAKGSALWDVMRKFRALDLHRMAIPKALGGLADENDPLSSVLMTEELSYGDVGVAAALLISNFTFTFAAMCDDEEIQGWATDYCEDTEGKVLGCWAITEPDHGSDWWFGAEPAFTNPKCAPSLRAVRKGDEYILNGQKSAWVSNGTVATHALLNVSLDPSKGMQGTGIALLPLNLSGVSRGKPLNKLGMRALNQGEIIFEDVRIPKNYMVVEDHAMATTMIEATLNYGNMGMGMVFTGLAQAAFDEAVTYAKQRVQGGAPIFEHKNIKLKLFNMFTLVESSRAYLRRIATYNAANVPMGSTLHARSIKVFSTEVALKVASEAVQIFGGNGLSKEYLIEKLFRDARAGTIADGDNEALALVGASHL</sequence>
<feature type="domain" description="Acyl-CoA dehydrogenase/oxidase C-terminal" evidence="6">
    <location>
        <begin position="265"/>
        <end position="406"/>
    </location>
</feature>
<dbReference type="PANTHER" id="PTHR43884:SF12">
    <property type="entry name" value="ISOVALERYL-COA DEHYDROGENASE, MITOCHONDRIAL-RELATED"/>
    <property type="match status" value="1"/>
</dbReference>
<keyword evidence="4 5" id="KW-0274">FAD</keyword>
<reference evidence="9 10" key="1">
    <citation type="journal article" date="2017" name="ISME J.">
        <title>Energy and carbon metabolisms in a deep terrestrial subsurface fluid microbial community.</title>
        <authorList>
            <person name="Momper L."/>
            <person name="Jungbluth S.P."/>
            <person name="Lee M.D."/>
            <person name="Amend J.P."/>
        </authorList>
    </citation>
    <scope>NUCLEOTIDE SEQUENCE [LARGE SCALE GENOMIC DNA]</scope>
    <source>
        <strain evidence="9">SURF_17</strain>
    </source>
</reference>
<dbReference type="InterPro" id="IPR009075">
    <property type="entry name" value="AcylCo_DH/oxidase_C"/>
</dbReference>
<dbReference type="SUPFAM" id="SSF47203">
    <property type="entry name" value="Acyl-CoA dehydrogenase C-terminal domain-like"/>
    <property type="match status" value="1"/>
</dbReference>
<dbReference type="Gene3D" id="1.10.540.10">
    <property type="entry name" value="Acyl-CoA dehydrogenase/oxidase, N-terminal domain"/>
    <property type="match status" value="1"/>
</dbReference>
<dbReference type="InterPro" id="IPR009100">
    <property type="entry name" value="AcylCoA_DH/oxidase_NM_dom_sf"/>
</dbReference>
<keyword evidence="5" id="KW-0560">Oxidoreductase</keyword>
<dbReference type="InterPro" id="IPR006089">
    <property type="entry name" value="Acyl-CoA_DH_CS"/>
</dbReference>
<evidence type="ECO:0000256" key="1">
    <source>
        <dbReference type="ARBA" id="ARBA00001974"/>
    </source>
</evidence>
<comment type="caution">
    <text evidence="9">The sequence shown here is derived from an EMBL/GenBank/DDBJ whole genome shotgun (WGS) entry which is preliminary data.</text>
</comment>
<evidence type="ECO:0000256" key="5">
    <source>
        <dbReference type="RuleBase" id="RU362125"/>
    </source>
</evidence>
<evidence type="ECO:0000256" key="3">
    <source>
        <dbReference type="ARBA" id="ARBA00022630"/>
    </source>
</evidence>
<dbReference type="Pfam" id="PF00441">
    <property type="entry name" value="Acyl-CoA_dh_1"/>
    <property type="match status" value="1"/>
</dbReference>
<evidence type="ECO:0000259" key="6">
    <source>
        <dbReference type="Pfam" id="PF00441"/>
    </source>
</evidence>
<evidence type="ECO:0000259" key="7">
    <source>
        <dbReference type="Pfam" id="PF02770"/>
    </source>
</evidence>
<evidence type="ECO:0000313" key="10">
    <source>
        <dbReference type="Proteomes" id="UP000285961"/>
    </source>
</evidence>
<dbReference type="EMBL" id="QZKI01000016">
    <property type="protein sequence ID" value="RJP74344.1"/>
    <property type="molecule type" value="Genomic_DNA"/>
</dbReference>
<comment type="cofactor">
    <cofactor evidence="1 5">
        <name>FAD</name>
        <dbReference type="ChEBI" id="CHEBI:57692"/>
    </cofactor>
</comment>
<dbReference type="PANTHER" id="PTHR43884">
    <property type="entry name" value="ACYL-COA DEHYDROGENASE"/>
    <property type="match status" value="1"/>
</dbReference>
<gene>
    <name evidence="9" type="ORF">C4532_02725</name>
</gene>
<feature type="domain" description="Acyl-CoA oxidase/dehydrogenase middle" evidence="7">
    <location>
        <begin position="139"/>
        <end position="247"/>
    </location>
</feature>
<accession>A0A419F7F3</accession>
<evidence type="ECO:0000256" key="2">
    <source>
        <dbReference type="ARBA" id="ARBA00009347"/>
    </source>
</evidence>
<dbReference type="Pfam" id="PF02771">
    <property type="entry name" value="Acyl-CoA_dh_N"/>
    <property type="match status" value="1"/>
</dbReference>
<feature type="domain" description="Acyl-CoA dehydrogenase/oxidase N-terminal" evidence="8">
    <location>
        <begin position="11"/>
        <end position="113"/>
    </location>
</feature>
<dbReference type="InterPro" id="IPR046373">
    <property type="entry name" value="Acyl-CoA_Oxase/DH_mid-dom_sf"/>
</dbReference>
<name>A0A419F7F3_9BACT</name>
<dbReference type="InterPro" id="IPR013786">
    <property type="entry name" value="AcylCoA_DH/ox_N"/>
</dbReference>